<dbReference type="KEGG" id="thes:FHQ07_10245"/>
<feature type="repeat" description="TPR" evidence="1">
    <location>
        <begin position="303"/>
        <end position="336"/>
    </location>
</feature>
<reference evidence="3 4" key="1">
    <citation type="submission" date="2019-06" db="EMBL/GenBank/DDBJ databases">
        <title>Thermomonas aquatica sp. nov., isolated from an industrial wastewater treatment plant.</title>
        <authorList>
            <person name="Jeon J.H."/>
            <person name="Park D.-S."/>
        </authorList>
    </citation>
    <scope>NUCLEOTIDE SEQUENCE [LARGE SCALE GENOMIC DNA]</scope>
    <source>
        <strain evidence="3 4">SY21</strain>
    </source>
</reference>
<sequence>MAAAHNRRILAPALRRGRSPRTGGTVLRRLAILLLFACMGEGLAQSPGAPAPDPATQVDAAMALPEELRLALDARKPDRGLPVEERVQRLVDFMIGDDGLALRYQEQPTHGIAESYAQRKVNCLSFTLMFIALARASGIRAYAQASDDALAMRVLGDTVYRATHVNAGVEIGGGRYTVDVGWRSLLAVRKPRTITDAQAIALLHNNNAVERLLSGDRQGAAAHAEVALALDPGSATAWSNAGVVYLRSGSRDAAERAYLQALKLQRDHLGALSNLVGFYREAGATHLAEGYAKRLRRAQSVDPFSQFLIAQALAESGAYDDAVAHYRRAIRLMPDEPQFHRSLADAYLRQGNATAAEHARNRAGRLEAQRESQRGIRDAASPGSG</sequence>
<keyword evidence="4" id="KW-1185">Reference proteome</keyword>
<dbReference type="InterPro" id="IPR019734">
    <property type="entry name" value="TPR_rpt"/>
</dbReference>
<dbReference type="Pfam" id="PF14559">
    <property type="entry name" value="TPR_19"/>
    <property type="match status" value="1"/>
</dbReference>
<keyword evidence="1" id="KW-0802">TPR repeat</keyword>
<evidence type="ECO:0000313" key="3">
    <source>
        <dbReference type="EMBL" id="QDA57660.1"/>
    </source>
</evidence>
<dbReference type="PANTHER" id="PTHR44366:SF1">
    <property type="entry name" value="UDP-N-ACETYLGLUCOSAMINE--PEPTIDE N-ACETYLGLUCOSAMINYLTRANSFERASE 110 KDA SUBUNIT"/>
    <property type="match status" value="1"/>
</dbReference>
<feature type="region of interest" description="Disordered" evidence="2">
    <location>
        <begin position="354"/>
        <end position="385"/>
    </location>
</feature>
<dbReference type="SUPFAM" id="SSF48452">
    <property type="entry name" value="TPR-like"/>
    <property type="match status" value="1"/>
</dbReference>
<dbReference type="GO" id="GO:0006493">
    <property type="term" value="P:protein O-linked glycosylation"/>
    <property type="evidence" value="ECO:0007669"/>
    <property type="project" value="InterPro"/>
</dbReference>
<proteinExistence type="predicted"/>
<dbReference type="InterPro" id="IPR011990">
    <property type="entry name" value="TPR-like_helical_dom_sf"/>
</dbReference>
<dbReference type="Pfam" id="PF13414">
    <property type="entry name" value="TPR_11"/>
    <property type="match status" value="1"/>
</dbReference>
<dbReference type="InterPro" id="IPR037919">
    <property type="entry name" value="OGT"/>
</dbReference>
<name>A0A5B7ZRI8_9GAMM</name>
<dbReference type="AlphaFoldDB" id="A0A5B7ZRI8"/>
<organism evidence="3 4">
    <name type="scientific">Thermomonas aquatica</name>
    <dbReference type="NCBI Taxonomy" id="2202149"/>
    <lineage>
        <taxon>Bacteria</taxon>
        <taxon>Pseudomonadati</taxon>
        <taxon>Pseudomonadota</taxon>
        <taxon>Gammaproteobacteria</taxon>
        <taxon>Lysobacterales</taxon>
        <taxon>Lysobacteraceae</taxon>
        <taxon>Thermomonas</taxon>
    </lineage>
</organism>
<evidence type="ECO:0000256" key="2">
    <source>
        <dbReference type="SAM" id="MobiDB-lite"/>
    </source>
</evidence>
<dbReference type="PROSITE" id="PS50005">
    <property type="entry name" value="TPR"/>
    <property type="match status" value="2"/>
</dbReference>
<gene>
    <name evidence="3" type="ORF">FHQ07_10245</name>
</gene>
<feature type="repeat" description="TPR" evidence="1">
    <location>
        <begin position="235"/>
        <end position="268"/>
    </location>
</feature>
<dbReference type="PANTHER" id="PTHR44366">
    <property type="entry name" value="UDP-N-ACETYLGLUCOSAMINE--PEPTIDE N-ACETYLGLUCOSAMINYLTRANSFERASE 110 KDA SUBUNIT"/>
    <property type="match status" value="1"/>
</dbReference>
<feature type="compositionally biased region" description="Basic and acidic residues" evidence="2">
    <location>
        <begin position="357"/>
        <end position="377"/>
    </location>
</feature>
<evidence type="ECO:0000256" key="1">
    <source>
        <dbReference type="PROSITE-ProRule" id="PRU00339"/>
    </source>
</evidence>
<dbReference type="Gene3D" id="1.25.40.10">
    <property type="entry name" value="Tetratricopeptide repeat domain"/>
    <property type="match status" value="2"/>
</dbReference>
<dbReference type="Proteomes" id="UP000308149">
    <property type="component" value="Chromosome"/>
</dbReference>
<dbReference type="SMART" id="SM00028">
    <property type="entry name" value="TPR"/>
    <property type="match status" value="3"/>
</dbReference>
<dbReference type="OrthoDB" id="5801251at2"/>
<evidence type="ECO:0000313" key="4">
    <source>
        <dbReference type="Proteomes" id="UP000308149"/>
    </source>
</evidence>
<dbReference type="GO" id="GO:0097363">
    <property type="term" value="F:protein O-acetylglucosaminyltransferase activity"/>
    <property type="evidence" value="ECO:0007669"/>
    <property type="project" value="TreeGrafter"/>
</dbReference>
<dbReference type="EMBL" id="CP040871">
    <property type="protein sequence ID" value="QDA57660.1"/>
    <property type="molecule type" value="Genomic_DNA"/>
</dbReference>
<protein>
    <submittedName>
        <fullName evidence="3">Tetratricopeptide repeat protein</fullName>
    </submittedName>
</protein>
<accession>A0A5B7ZRI8</accession>